<dbReference type="InterPro" id="IPR001810">
    <property type="entry name" value="F-box_dom"/>
</dbReference>
<organism evidence="2 3">
    <name type="scientific">Massariosphaeria phaeospora</name>
    <dbReference type="NCBI Taxonomy" id="100035"/>
    <lineage>
        <taxon>Eukaryota</taxon>
        <taxon>Fungi</taxon>
        <taxon>Dikarya</taxon>
        <taxon>Ascomycota</taxon>
        <taxon>Pezizomycotina</taxon>
        <taxon>Dothideomycetes</taxon>
        <taxon>Pleosporomycetidae</taxon>
        <taxon>Pleosporales</taxon>
        <taxon>Pleosporales incertae sedis</taxon>
        <taxon>Massariosphaeria</taxon>
    </lineage>
</organism>
<accession>A0A7C8IJ78</accession>
<dbReference type="SUPFAM" id="SSF81383">
    <property type="entry name" value="F-box domain"/>
    <property type="match status" value="1"/>
</dbReference>
<sequence>MVTFDTLPHEILLDVFEIVRDTDFESFLSIPLTCSRFFHVAQPLLYRHISFSLDWDFPYSLPKFATPLANKEWVRSISVKGFRYNRRRTCSMLVAGPIIEYDYESVYRLLSSLDRLETFSLQLDHDQEYRSDLFPTAVLQRLLQRLPKSVVNLELDTNGCDDMWEHGHICPTIREILPQLEVLRLRVSQLCDDLVGRSPKDDSGQLSCVYPRLRIAVVPLYFSFRELDRFEESDEHILECARPHASESDEHQLDPTIFANRLRNIYTAARFPRLQYFLLLEEHVSVWTREFAYSSYRVRNIKVILRTSSISLLELMNRSTKQGPRP</sequence>
<name>A0A7C8IJ78_9PLEO</name>
<dbReference type="InterPro" id="IPR036047">
    <property type="entry name" value="F-box-like_dom_sf"/>
</dbReference>
<keyword evidence="3" id="KW-1185">Reference proteome</keyword>
<comment type="caution">
    <text evidence="2">The sequence shown here is derived from an EMBL/GenBank/DDBJ whole genome shotgun (WGS) entry which is preliminary data.</text>
</comment>
<protein>
    <recommendedName>
        <fullName evidence="1">F-box domain-containing protein</fullName>
    </recommendedName>
</protein>
<feature type="domain" description="F-box" evidence="1">
    <location>
        <begin position="4"/>
        <end position="51"/>
    </location>
</feature>
<dbReference type="Proteomes" id="UP000481861">
    <property type="component" value="Unassembled WGS sequence"/>
</dbReference>
<gene>
    <name evidence="2" type="ORF">BDV95DRAFT_325322</name>
</gene>
<reference evidence="2 3" key="1">
    <citation type="submission" date="2020-01" db="EMBL/GenBank/DDBJ databases">
        <authorList>
            <consortium name="DOE Joint Genome Institute"/>
            <person name="Haridas S."/>
            <person name="Albert R."/>
            <person name="Binder M."/>
            <person name="Bloem J."/>
            <person name="Labutti K."/>
            <person name="Salamov A."/>
            <person name="Andreopoulos B."/>
            <person name="Baker S.E."/>
            <person name="Barry K."/>
            <person name="Bills G."/>
            <person name="Bluhm B.H."/>
            <person name="Cannon C."/>
            <person name="Castanera R."/>
            <person name="Culley D.E."/>
            <person name="Daum C."/>
            <person name="Ezra D."/>
            <person name="Gonzalez J.B."/>
            <person name="Henrissat B."/>
            <person name="Kuo A."/>
            <person name="Liang C."/>
            <person name="Lipzen A."/>
            <person name="Lutzoni F."/>
            <person name="Magnuson J."/>
            <person name="Mondo S."/>
            <person name="Nolan M."/>
            <person name="Ohm R."/>
            <person name="Pangilinan J."/>
            <person name="Park H.-J.H."/>
            <person name="Ramirez L."/>
            <person name="Alfaro M."/>
            <person name="Sun H."/>
            <person name="Tritt A."/>
            <person name="Yoshinaga Y."/>
            <person name="Zwiers L.-H.L."/>
            <person name="Turgeon B.G."/>
            <person name="Goodwin S.B."/>
            <person name="Spatafora J.W."/>
            <person name="Crous P.W."/>
            <person name="Grigoriev I.V."/>
        </authorList>
    </citation>
    <scope>NUCLEOTIDE SEQUENCE [LARGE SCALE GENOMIC DNA]</scope>
    <source>
        <strain evidence="2 3">CBS 611.86</strain>
    </source>
</reference>
<dbReference type="OrthoDB" id="4192220at2759"/>
<evidence type="ECO:0000313" key="2">
    <source>
        <dbReference type="EMBL" id="KAF2874187.1"/>
    </source>
</evidence>
<dbReference type="EMBL" id="JAADJZ010000006">
    <property type="protein sequence ID" value="KAF2874187.1"/>
    <property type="molecule type" value="Genomic_DNA"/>
</dbReference>
<proteinExistence type="predicted"/>
<evidence type="ECO:0000259" key="1">
    <source>
        <dbReference type="Pfam" id="PF12937"/>
    </source>
</evidence>
<dbReference type="Pfam" id="PF12937">
    <property type="entry name" value="F-box-like"/>
    <property type="match status" value="1"/>
</dbReference>
<dbReference type="AlphaFoldDB" id="A0A7C8IJ78"/>
<evidence type="ECO:0000313" key="3">
    <source>
        <dbReference type="Proteomes" id="UP000481861"/>
    </source>
</evidence>